<organism evidence="1 2">
    <name type="scientific">Zarea fungicola</name>
    <dbReference type="NCBI Taxonomy" id="93591"/>
    <lineage>
        <taxon>Eukaryota</taxon>
        <taxon>Fungi</taxon>
        <taxon>Dikarya</taxon>
        <taxon>Ascomycota</taxon>
        <taxon>Pezizomycotina</taxon>
        <taxon>Sordariomycetes</taxon>
        <taxon>Hypocreomycetidae</taxon>
        <taxon>Hypocreales</taxon>
        <taxon>Cordycipitaceae</taxon>
        <taxon>Zarea</taxon>
    </lineage>
</organism>
<gene>
    <name evidence="1" type="ORF">NQ176_g9295</name>
</gene>
<keyword evidence="2" id="KW-1185">Reference proteome</keyword>
<comment type="caution">
    <text evidence="1">The sequence shown here is derived from an EMBL/GenBank/DDBJ whole genome shotgun (WGS) entry which is preliminary data.</text>
</comment>
<protein>
    <submittedName>
        <fullName evidence="1">Uncharacterized protein</fullName>
    </submittedName>
</protein>
<reference evidence="1" key="1">
    <citation type="submission" date="2022-08" db="EMBL/GenBank/DDBJ databases">
        <title>Genome Sequence of Lecanicillium fungicola.</title>
        <authorList>
            <person name="Buettner E."/>
        </authorList>
    </citation>
    <scope>NUCLEOTIDE SEQUENCE</scope>
    <source>
        <strain evidence="1">Babe33</strain>
    </source>
</reference>
<dbReference type="EMBL" id="JANJQO010002068">
    <property type="protein sequence ID" value="KAJ2968203.1"/>
    <property type="molecule type" value="Genomic_DNA"/>
</dbReference>
<evidence type="ECO:0000313" key="2">
    <source>
        <dbReference type="Proteomes" id="UP001143910"/>
    </source>
</evidence>
<dbReference type="Proteomes" id="UP001143910">
    <property type="component" value="Unassembled WGS sequence"/>
</dbReference>
<proteinExistence type="predicted"/>
<evidence type="ECO:0000313" key="1">
    <source>
        <dbReference type="EMBL" id="KAJ2968203.1"/>
    </source>
</evidence>
<name>A0ACC1MND1_9HYPO</name>
<sequence length="746" mass="82271">MSKSFTASNRRQSNVCHFFAAGRCRSGPRCTFLHIVQTDGLAQSDFAMPPVQQPQNFGPRISSEPPVLPSSTAPGVKSQPIPVATHNHEATHLVTNEETSVPEEAWIRHLKGAFITFGHGAQVAAVVLPWELAGLRVTKLPKESSSSTISAHFRENFGLQVPESQISTQPIPGVEGVADMTLDDPKLAAALVAALGNDNTTPFKSMPILPPQLRAAHFNRISCNRVNCSWLKPSRTAWLTFGSQNVADKVCGHFQTGVFRVQGTRVLPTKPTPSETDGVNAQTWGVKIANVPAAATRTEIVHDIPSSMRPSHMELSRESYCLPLEGAVNQISNMLMQIGPLECSVAAAPDSHAWRSRIGARFVNPNDATDAVKILHYKPLPFYLHGRLTVQQVFTVRIKVPDHIYLAALQDIEALIKYWTTRPAKQFTFTIPPSYKNFRKIKIDGPSQAEVAEAQAGLESVMAGELLTDDGEPLWSPSFATNAWAYAQMRNLERRLGILVLRDRQKGTLRMLGPRDMFGQARLEIVSLCSKDPRCEFFIRLDSEALPWILRGGYRHIAKVVGIDKVGLDIVSEPRRLIISGSQADLNVAQDIYHNRSLILNPELSLGPSDCAATSSARAALKTCASPCAATHVRTPAVRCYGDFGRCKEVFSLEMIRDNISSVALERLFEVIFTTFVTSNAKQYRYCPTTGCNQVYRVDPQSDCNRPTKEFEFNCPHCLVAICSICHVSHDTLVCPLWAQSKNEAL</sequence>
<accession>A0ACC1MND1</accession>